<evidence type="ECO:0000313" key="3">
    <source>
        <dbReference type="Proteomes" id="UP001321543"/>
    </source>
</evidence>
<reference evidence="3" key="1">
    <citation type="journal article" date="2019" name="Int. J. Syst. Evol. Microbiol.">
        <title>The Global Catalogue of Microorganisms (GCM) 10K type strain sequencing project: providing services to taxonomists for standard genome sequencing and annotation.</title>
        <authorList>
            <consortium name="The Broad Institute Genomics Platform"/>
            <consortium name="The Broad Institute Genome Sequencing Center for Infectious Disease"/>
            <person name="Wu L."/>
            <person name="Ma J."/>
        </authorList>
    </citation>
    <scope>NUCLEOTIDE SEQUENCE [LARGE SCALE GENOMIC DNA]</scope>
    <source>
        <strain evidence="3">NBRC 106310</strain>
    </source>
</reference>
<feature type="compositionally biased region" description="Polar residues" evidence="1">
    <location>
        <begin position="151"/>
        <end position="164"/>
    </location>
</feature>
<gene>
    <name evidence="2" type="ORF">GCM10025863_23760</name>
</gene>
<organism evidence="2 3">
    <name type="scientific">Microbacterium suwonense</name>
    <dbReference type="NCBI Taxonomy" id="683047"/>
    <lineage>
        <taxon>Bacteria</taxon>
        <taxon>Bacillati</taxon>
        <taxon>Actinomycetota</taxon>
        <taxon>Actinomycetes</taxon>
        <taxon>Micrococcales</taxon>
        <taxon>Microbacteriaceae</taxon>
        <taxon>Microbacterium</taxon>
    </lineage>
</organism>
<name>A0ABN6X5B4_9MICO</name>
<dbReference type="RefSeq" id="WP_286300136.1">
    <property type="nucleotide sequence ID" value="NZ_AP027728.1"/>
</dbReference>
<keyword evidence="3" id="KW-1185">Reference proteome</keyword>
<dbReference type="EMBL" id="AP027728">
    <property type="protein sequence ID" value="BDZ39762.1"/>
    <property type="molecule type" value="Genomic_DNA"/>
</dbReference>
<evidence type="ECO:0000313" key="2">
    <source>
        <dbReference type="EMBL" id="BDZ39762.1"/>
    </source>
</evidence>
<accession>A0ABN6X5B4</accession>
<sequence length="835" mass="90384">MIKSWFTKFAAEYGGAVPTGAFAAAFTIIAWPITHGVLPTYLQRQLAQLLYEFSAALTSDLLDNPPALGLRLAQRAASYTERFRIFCENTTLVGQVAAALLSGHDSPSPYLLNSTLERIVTDLSKEQQAHHWLRTAQQSAHRARGFRPTAAQGQTASAPHTQPRATDPRLYLRLGDQWNAHAELPDLTPLGAGLPDVFRQLRVSRGFVNGADRHVPPSGLLYPGQSVQFATWPRTDQAFLRLDRAQEETNRILADQCVITPGPWWLFRRQGAGLATEVKGKLVRPGHRYLLIGASSLTPPTVQWIAEVGLNVEGVRGYELTVPEQVSEKDAAALTACGIAVLTHVAIRPVGIVASAWDGEGEAEWVAGEPAILGIRSELAPQRCRLTIGGDVYFLDWPAGQAELLFSLQGLSVGTHVASVSLLGDDDRPMTVGSLVITIRDPQIRPEGASVGEGIRLLATPARPTLSELWDERAQLVIDGPAGAEADIEVSLRGEHGQSIADLRRSIDLPLDEEAWTTLAKAIRKDHRFSDAYDDAESCVITVARAGVGFATLTCERGFQPLRWRFARSHEGHVHARLVDRTDGDATTVEFYDVQSPTAAVPRPVGADINAPPRGGLVVARAGDASASLILPTEPNALLQQPALRPAVPTAGRTSTDVRQLVDAHARWLNAELPADAFVVYQQQVIGDAIARAIGTIIGGSHWVAIERKVARAQDVADLLAEMQQAVGISTSHKDLATAIAYSLYKWLSAGSLLRGFDTVIAPHLASSGLGDHPAVSRFLLMLAGRPGHLLQWPKDEITFLLEQVMQTPVLYRAARFAVLGTRALNDADGVERSF</sequence>
<protein>
    <recommendedName>
        <fullName evidence="4">Baseplate protein J-like domain-containing protein</fullName>
    </recommendedName>
</protein>
<proteinExistence type="predicted"/>
<dbReference type="Proteomes" id="UP001321543">
    <property type="component" value="Chromosome"/>
</dbReference>
<feature type="region of interest" description="Disordered" evidence="1">
    <location>
        <begin position="137"/>
        <end position="166"/>
    </location>
</feature>
<evidence type="ECO:0000256" key="1">
    <source>
        <dbReference type="SAM" id="MobiDB-lite"/>
    </source>
</evidence>
<evidence type="ECO:0008006" key="4">
    <source>
        <dbReference type="Google" id="ProtNLM"/>
    </source>
</evidence>